<keyword evidence="8" id="KW-1133">Transmembrane helix</keyword>
<dbReference type="PANTHER" id="PTHR43806:SF11">
    <property type="entry name" value="CEREVISIN-RELATED"/>
    <property type="match status" value="1"/>
</dbReference>
<dbReference type="AlphaFoldDB" id="A0A6B3NB40"/>
<feature type="transmembrane region" description="Helical" evidence="8">
    <location>
        <begin position="580"/>
        <end position="605"/>
    </location>
</feature>
<sequence>MKKLLLLSLFVLGLGFALFNFKGLAHQGKFDSIILDFREDIPTAQLTEQLEEIAQEYNVAPHLNSLFSLADNIYIVEGDKKLLKALKKSGLSKQTEYIEPNYLYSLPEPVDYNCSATSSEQNTDYPTNPSFTSPNDPYYSQQWNLRSINIESAWEETKGSGITVAVIDSGVTRVPDLKDTTFVKGYDFVNDTVEATDDFGHGTHVAGTIAQTTNNGYGVAGVAYEAKIMPIKVLSANGGGTIADIAEAIRFAADNGADVINMSLGGAGESKLMAEAIDYAYNKDVVIVAAAGNSNQNASSYPARYPKVISVSAIDSSGIKAPYSNFGAGVDISAPGGSEAGKILQETINPKTGQPTFAAYQGTSMAAPHVAAVAALVKASGINEPAEVLNVLKQSTRRIEKDPLNHFGAGHLDAAAAVKLAIRGQITFRDFFRWLRDNGYLNPRFWIDGGTIALLPKVAMVLGSYILAWLLRNYFPFGWSWPLSFGLVAGSSGLFFLQGFYIFDLPQWPFRVMGSSIPELGSTIQASSALNPIFASVLIPLGLIVLLLGHSQWKWLAIGSALGVASCLAINAVVSPSLLWLGSGIVARGFLLTNALLCFGLAYLASKGEGRLIS</sequence>
<feature type="transmembrane region" description="Helical" evidence="8">
    <location>
        <begin position="555"/>
        <end position="574"/>
    </location>
</feature>
<evidence type="ECO:0000256" key="7">
    <source>
        <dbReference type="PROSITE-ProRule" id="PRU01240"/>
    </source>
</evidence>
<feature type="transmembrane region" description="Helical" evidence="8">
    <location>
        <begin position="483"/>
        <end position="503"/>
    </location>
</feature>
<dbReference type="SUPFAM" id="SSF52743">
    <property type="entry name" value="Subtilisin-like"/>
    <property type="match status" value="1"/>
</dbReference>
<proteinExistence type="inferred from homology"/>
<organism evidence="11">
    <name type="scientific">Symploca sp. SIO1C4</name>
    <dbReference type="NCBI Taxonomy" id="2607765"/>
    <lineage>
        <taxon>Bacteria</taxon>
        <taxon>Bacillati</taxon>
        <taxon>Cyanobacteriota</taxon>
        <taxon>Cyanophyceae</taxon>
        <taxon>Coleofasciculales</taxon>
        <taxon>Coleofasciculaceae</taxon>
        <taxon>Symploca</taxon>
    </lineage>
</organism>
<comment type="similarity">
    <text evidence="2 7">Belongs to the peptidase S8 family.</text>
</comment>
<feature type="transmembrane region" description="Helical" evidence="8">
    <location>
        <begin position="445"/>
        <end position="471"/>
    </location>
</feature>
<protein>
    <submittedName>
        <fullName evidence="11">Peptidase S8</fullName>
    </submittedName>
</protein>
<gene>
    <name evidence="11" type="ORF">F6J89_11045</name>
</gene>
<dbReference type="EMBL" id="JAAHFQ010000176">
    <property type="protein sequence ID" value="NER28145.1"/>
    <property type="molecule type" value="Genomic_DNA"/>
</dbReference>
<dbReference type="GO" id="GO:0006508">
    <property type="term" value="P:proteolysis"/>
    <property type="evidence" value="ECO:0007669"/>
    <property type="project" value="UniProtKB-KW"/>
</dbReference>
<dbReference type="InterPro" id="IPR045986">
    <property type="entry name" value="DUF5942"/>
</dbReference>
<name>A0A6B3NB40_9CYAN</name>
<dbReference type="GO" id="GO:0005576">
    <property type="term" value="C:extracellular region"/>
    <property type="evidence" value="ECO:0007669"/>
    <property type="project" value="UniProtKB-SubCell"/>
</dbReference>
<feature type="active site" description="Charge relay system" evidence="7">
    <location>
        <position position="364"/>
    </location>
</feature>
<dbReference type="InterPro" id="IPR034084">
    <property type="entry name" value="Thermitase-like_dom"/>
</dbReference>
<evidence type="ECO:0000256" key="6">
    <source>
        <dbReference type="ARBA" id="ARBA00022825"/>
    </source>
</evidence>
<feature type="domain" description="Peptidase S8/S53" evidence="9">
    <location>
        <begin position="159"/>
        <end position="410"/>
    </location>
</feature>
<evidence type="ECO:0000256" key="3">
    <source>
        <dbReference type="ARBA" id="ARBA00022525"/>
    </source>
</evidence>
<reference evidence="11" key="1">
    <citation type="submission" date="2019-11" db="EMBL/GenBank/DDBJ databases">
        <title>Genomic insights into an expanded diversity of filamentous marine cyanobacteria reveals the extraordinary biosynthetic potential of Moorea and Okeania.</title>
        <authorList>
            <person name="Ferreira Leao T."/>
            <person name="Wang M."/>
            <person name="Moss N."/>
            <person name="Da Silva R."/>
            <person name="Sanders J."/>
            <person name="Nurk S."/>
            <person name="Gurevich A."/>
            <person name="Humphrey G."/>
            <person name="Reher R."/>
            <person name="Zhu Q."/>
            <person name="Belda-Ferre P."/>
            <person name="Glukhov E."/>
            <person name="Rex R."/>
            <person name="Dorrestein P.C."/>
            <person name="Knight R."/>
            <person name="Pevzner P."/>
            <person name="Gerwick W.H."/>
            <person name="Gerwick L."/>
        </authorList>
    </citation>
    <scope>NUCLEOTIDE SEQUENCE</scope>
    <source>
        <strain evidence="11">SIO1C4</strain>
    </source>
</reference>
<keyword evidence="5 7" id="KW-0378">Hydrolase</keyword>
<evidence type="ECO:0000259" key="10">
    <source>
        <dbReference type="Pfam" id="PF19366"/>
    </source>
</evidence>
<dbReference type="PANTHER" id="PTHR43806">
    <property type="entry name" value="PEPTIDASE S8"/>
    <property type="match status" value="1"/>
</dbReference>
<keyword evidence="4 7" id="KW-0645">Protease</keyword>
<dbReference type="InterPro" id="IPR000209">
    <property type="entry name" value="Peptidase_S8/S53_dom"/>
</dbReference>
<feature type="domain" description="DUF5942" evidence="10">
    <location>
        <begin position="423"/>
        <end position="611"/>
    </location>
</feature>
<comment type="caution">
    <text evidence="11">The sequence shown here is derived from an EMBL/GenBank/DDBJ whole genome shotgun (WGS) entry which is preliminary data.</text>
</comment>
<dbReference type="PROSITE" id="PS00138">
    <property type="entry name" value="SUBTILASE_SER"/>
    <property type="match status" value="1"/>
</dbReference>
<dbReference type="InterPro" id="IPR017295">
    <property type="entry name" value="Pept_S8A_subtilisin_cyanobac-1"/>
</dbReference>
<dbReference type="Pfam" id="PF19366">
    <property type="entry name" value="DUF5942"/>
    <property type="match status" value="1"/>
</dbReference>
<dbReference type="Pfam" id="PF00082">
    <property type="entry name" value="Peptidase_S8"/>
    <property type="match status" value="1"/>
</dbReference>
<feature type="transmembrane region" description="Helical" evidence="8">
    <location>
        <begin position="523"/>
        <end position="548"/>
    </location>
</feature>
<dbReference type="InterPro" id="IPR036852">
    <property type="entry name" value="Peptidase_S8/S53_dom_sf"/>
</dbReference>
<evidence type="ECO:0000256" key="8">
    <source>
        <dbReference type="SAM" id="Phobius"/>
    </source>
</evidence>
<dbReference type="PRINTS" id="PR00723">
    <property type="entry name" value="SUBTILISIN"/>
</dbReference>
<evidence type="ECO:0000313" key="11">
    <source>
        <dbReference type="EMBL" id="NER28145.1"/>
    </source>
</evidence>
<dbReference type="PIRSF" id="PIRSF037851">
    <property type="entry name" value="Subtilisin_cyano"/>
    <property type="match status" value="1"/>
</dbReference>
<dbReference type="GO" id="GO:0004252">
    <property type="term" value="F:serine-type endopeptidase activity"/>
    <property type="evidence" value="ECO:0007669"/>
    <property type="project" value="UniProtKB-UniRule"/>
</dbReference>
<keyword evidence="6 7" id="KW-0720">Serine protease</keyword>
<feature type="active site" description="Charge relay system" evidence="7">
    <location>
        <position position="168"/>
    </location>
</feature>
<feature type="active site" description="Charge relay system" evidence="7">
    <location>
        <position position="201"/>
    </location>
</feature>
<keyword evidence="3" id="KW-0964">Secreted</keyword>
<evidence type="ECO:0000256" key="5">
    <source>
        <dbReference type="ARBA" id="ARBA00022801"/>
    </source>
</evidence>
<keyword evidence="8" id="KW-0812">Transmembrane</keyword>
<dbReference type="Gene3D" id="3.40.50.200">
    <property type="entry name" value="Peptidase S8/S53 domain"/>
    <property type="match status" value="1"/>
</dbReference>
<accession>A0A6B3NB40</accession>
<evidence type="ECO:0000259" key="9">
    <source>
        <dbReference type="Pfam" id="PF00082"/>
    </source>
</evidence>
<keyword evidence="8" id="KW-0472">Membrane</keyword>
<comment type="subcellular location">
    <subcellularLocation>
        <location evidence="1">Secreted</location>
    </subcellularLocation>
</comment>
<evidence type="ECO:0000256" key="2">
    <source>
        <dbReference type="ARBA" id="ARBA00011073"/>
    </source>
</evidence>
<dbReference type="CDD" id="cd07484">
    <property type="entry name" value="Peptidases_S8_Thermitase_like"/>
    <property type="match status" value="1"/>
</dbReference>
<dbReference type="InterPro" id="IPR015500">
    <property type="entry name" value="Peptidase_S8_subtilisin-rel"/>
</dbReference>
<dbReference type="InterPro" id="IPR023828">
    <property type="entry name" value="Peptidase_S8_Ser-AS"/>
</dbReference>
<evidence type="ECO:0000256" key="4">
    <source>
        <dbReference type="ARBA" id="ARBA00022670"/>
    </source>
</evidence>
<dbReference type="PROSITE" id="PS51892">
    <property type="entry name" value="SUBTILASE"/>
    <property type="match status" value="1"/>
</dbReference>
<dbReference type="InterPro" id="IPR050131">
    <property type="entry name" value="Peptidase_S8_subtilisin-like"/>
</dbReference>
<evidence type="ECO:0000256" key="1">
    <source>
        <dbReference type="ARBA" id="ARBA00004613"/>
    </source>
</evidence>